<feature type="region of interest" description="Disordered" evidence="1">
    <location>
        <begin position="174"/>
        <end position="213"/>
    </location>
</feature>
<evidence type="ECO:0000313" key="3">
    <source>
        <dbReference type="Proteomes" id="UP000663760"/>
    </source>
</evidence>
<dbReference type="OrthoDB" id="1938664at2759"/>
<organism evidence="2 3">
    <name type="scientific">Spirodela intermedia</name>
    <name type="common">Intermediate duckweed</name>
    <dbReference type="NCBI Taxonomy" id="51605"/>
    <lineage>
        <taxon>Eukaryota</taxon>
        <taxon>Viridiplantae</taxon>
        <taxon>Streptophyta</taxon>
        <taxon>Embryophyta</taxon>
        <taxon>Tracheophyta</taxon>
        <taxon>Spermatophyta</taxon>
        <taxon>Magnoliopsida</taxon>
        <taxon>Liliopsida</taxon>
        <taxon>Araceae</taxon>
        <taxon>Lemnoideae</taxon>
        <taxon>Spirodela</taxon>
    </lineage>
</organism>
<keyword evidence="3" id="KW-1185">Reference proteome</keyword>
<name>A0A7I8LFK8_SPIIN</name>
<feature type="compositionally biased region" description="Basic and acidic residues" evidence="1">
    <location>
        <begin position="204"/>
        <end position="213"/>
    </location>
</feature>
<evidence type="ECO:0000313" key="2">
    <source>
        <dbReference type="EMBL" id="CAA7408466.1"/>
    </source>
</evidence>
<accession>A0A7I8LFK8</accession>
<protein>
    <submittedName>
        <fullName evidence="2">Uncharacterized protein</fullName>
    </submittedName>
</protein>
<dbReference type="EMBL" id="LR746278">
    <property type="protein sequence ID" value="CAA7408466.1"/>
    <property type="molecule type" value="Genomic_DNA"/>
</dbReference>
<gene>
    <name evidence="2" type="ORF">SI8410_15019144</name>
</gene>
<proteinExistence type="predicted"/>
<dbReference type="AlphaFoldDB" id="A0A7I8LFK8"/>
<reference evidence="2" key="1">
    <citation type="submission" date="2020-02" db="EMBL/GenBank/DDBJ databases">
        <authorList>
            <person name="Scholz U."/>
            <person name="Mascher M."/>
            <person name="Fiebig A."/>
        </authorList>
    </citation>
    <scope>NUCLEOTIDE SEQUENCE</scope>
</reference>
<evidence type="ECO:0000256" key="1">
    <source>
        <dbReference type="SAM" id="MobiDB-lite"/>
    </source>
</evidence>
<feature type="compositionally biased region" description="Gly residues" evidence="1">
    <location>
        <begin position="175"/>
        <end position="188"/>
    </location>
</feature>
<sequence>MSSINEFWGTSIGLKGGLGIVSQTQRVEAAAGVQWVGDLAQWPAGDAVALDGAHEDDLGGPDGQDALGVHQAGVAQVVQAALAEDLGPGLEPHGLAELDAVAGEQLREDAAQGAEHGPAGVDDFQFPVLGEGLGVGGEAGGVPAVIAGELAGEVGGGLAGEGAQVLDAVGPVPGAAGGDGLGLGGGLPHGDPPLTEDLGGGGGELDRLPRERR</sequence>
<dbReference type="Proteomes" id="UP000663760">
    <property type="component" value="Chromosome 15"/>
</dbReference>